<evidence type="ECO:0000259" key="1">
    <source>
        <dbReference type="Pfam" id="PF13243"/>
    </source>
</evidence>
<dbReference type="EMBL" id="JACHJP010000009">
    <property type="protein sequence ID" value="MBB4919400.1"/>
    <property type="molecule type" value="Genomic_DNA"/>
</dbReference>
<organism evidence="2 3">
    <name type="scientific">Streptosporangium saharense</name>
    <dbReference type="NCBI Taxonomy" id="1706840"/>
    <lineage>
        <taxon>Bacteria</taxon>
        <taxon>Bacillati</taxon>
        <taxon>Actinomycetota</taxon>
        <taxon>Actinomycetes</taxon>
        <taxon>Streptosporangiales</taxon>
        <taxon>Streptosporangiaceae</taxon>
        <taxon>Streptosporangium</taxon>
    </lineage>
</organism>
<gene>
    <name evidence="2" type="ORF">FHS44_006542</name>
</gene>
<dbReference type="RefSeq" id="WP_312863894.1">
    <property type="nucleotide sequence ID" value="NZ_JACHJP010000009.1"/>
</dbReference>
<sequence length="560" mass="58527">MTLDHLLASGTVRRAHELSTLGGDVGAAAAELVASLSAEPWGQVSVSVYETGRLVSLAPWLTGHAARVEFLLAAQRPDGGWGAPGGYALVPTLSAVEALAAERGRGTSHAPLAVGGSVRRGLAALRRWADAPSGAGESRDGRHGGPYVPYDLRELPDMPAVELIVPDLVARLNDHLAALGEGEPLALPRGMDGAKLTLVRTRLASGAAIPQKMLHALEVAADAATGAPGVVPTLLQEGGDAAVGASPAACAAWLGGSGADSPVRRYLNRAVDHYGGPVPCATPVTAFERGWTLSWLRRAGVPVSVPGELVTGLDAAIGPGGVAAGPGLPPDADTTSVGLYTLALLRVPREPDALWAYETETHFCTWQGEEGASPTVNAHVLDAFGEYLRLVGAGAENARYTAATGKLSAWLRDRQLPEGSWRDRWHVSPYYATACCALALGEYGGAESAPAVRAAVRWLLETQREDGSWGHWAGTAEETAYALQTLLLTASVSSAASSVEEERRVRAVRHGHRRLLAMVTGGGEPLEGPALWHDKDLYYPAAIVRAAVLGALHLARRHGR</sequence>
<dbReference type="Pfam" id="PF13243">
    <property type="entry name" value="SQHop_cyclase_C"/>
    <property type="match status" value="1"/>
</dbReference>
<evidence type="ECO:0000313" key="3">
    <source>
        <dbReference type="Proteomes" id="UP000552644"/>
    </source>
</evidence>
<dbReference type="SUPFAM" id="SSF48239">
    <property type="entry name" value="Terpenoid cyclases/Protein prenyltransferases"/>
    <property type="match status" value="2"/>
</dbReference>
<dbReference type="GO" id="GO:0016102">
    <property type="term" value="P:diterpenoid biosynthetic process"/>
    <property type="evidence" value="ECO:0007669"/>
    <property type="project" value="TreeGrafter"/>
</dbReference>
<evidence type="ECO:0000313" key="2">
    <source>
        <dbReference type="EMBL" id="MBB4919400.1"/>
    </source>
</evidence>
<dbReference type="UniPathway" id="UPA00337"/>
<dbReference type="Gene3D" id="1.50.10.160">
    <property type="match status" value="1"/>
</dbReference>
<proteinExistence type="predicted"/>
<dbReference type="Proteomes" id="UP000552644">
    <property type="component" value="Unassembled WGS sequence"/>
</dbReference>
<protein>
    <recommendedName>
        <fullName evidence="1">Squalene cyclase C-terminal domain-containing protein</fullName>
    </recommendedName>
</protein>
<dbReference type="GO" id="GO:0010333">
    <property type="term" value="F:terpene synthase activity"/>
    <property type="evidence" value="ECO:0007669"/>
    <property type="project" value="InterPro"/>
</dbReference>
<comment type="caution">
    <text evidence="2">The sequence shown here is derived from an EMBL/GenBank/DDBJ whole genome shotgun (WGS) entry which is preliminary data.</text>
</comment>
<keyword evidence="3" id="KW-1185">Reference proteome</keyword>
<feature type="domain" description="Squalene cyclase C-terminal" evidence="1">
    <location>
        <begin position="384"/>
        <end position="484"/>
    </location>
</feature>
<dbReference type="InterPro" id="IPR050148">
    <property type="entry name" value="Terpene_synthase-like"/>
</dbReference>
<dbReference type="PANTHER" id="PTHR31739:SF25">
    <property type="entry name" value="(E,E)-GERANYLLINALOOL SYNTHASE"/>
    <property type="match status" value="1"/>
</dbReference>
<accession>A0A7W7QTA6</accession>
<dbReference type="GO" id="GO:0000287">
    <property type="term" value="F:magnesium ion binding"/>
    <property type="evidence" value="ECO:0007669"/>
    <property type="project" value="TreeGrafter"/>
</dbReference>
<dbReference type="InterPro" id="IPR008930">
    <property type="entry name" value="Terpenoid_cyclase/PrenylTrfase"/>
</dbReference>
<dbReference type="InterPro" id="IPR032696">
    <property type="entry name" value="SQ_cyclase_C"/>
</dbReference>
<name>A0A7W7QTA6_9ACTN</name>
<reference evidence="2 3" key="1">
    <citation type="submission" date="2020-08" db="EMBL/GenBank/DDBJ databases">
        <title>Genomic Encyclopedia of Type Strains, Phase III (KMG-III): the genomes of soil and plant-associated and newly described type strains.</title>
        <authorList>
            <person name="Whitman W."/>
        </authorList>
    </citation>
    <scope>NUCLEOTIDE SEQUENCE [LARGE SCALE GENOMIC DNA]</scope>
    <source>
        <strain evidence="2 3">CECT 8840</strain>
    </source>
</reference>
<dbReference type="PANTHER" id="PTHR31739">
    <property type="entry name" value="ENT-COPALYL DIPHOSPHATE SYNTHASE, CHLOROPLASTIC"/>
    <property type="match status" value="1"/>
</dbReference>
<dbReference type="AlphaFoldDB" id="A0A7W7QTA6"/>
<dbReference type="Gene3D" id="1.50.10.20">
    <property type="match status" value="1"/>
</dbReference>